<dbReference type="InterPro" id="IPR029035">
    <property type="entry name" value="DHS-like_NAD/FAD-binding_dom"/>
</dbReference>
<organism evidence="11 12">
    <name type="scientific">Desulfonema limicola</name>
    <dbReference type="NCBI Taxonomy" id="45656"/>
    <lineage>
        <taxon>Bacteria</taxon>
        <taxon>Pseudomonadati</taxon>
        <taxon>Thermodesulfobacteriota</taxon>
        <taxon>Desulfobacteria</taxon>
        <taxon>Desulfobacterales</taxon>
        <taxon>Desulfococcaceae</taxon>
        <taxon>Desulfonema</taxon>
    </lineage>
</organism>
<evidence type="ECO:0000256" key="5">
    <source>
        <dbReference type="ARBA" id="ARBA00022982"/>
    </source>
</evidence>
<sequence>MSENILVITEQRDKIFRKVSFEALSEGRKIADALKTGLTALVIGHGIESIAGEAGKYGADRILAADSPALEEYTTDAFLNVISSVIKTEKPKIIILGASFQGKDLSARIAARFNAALAMDCISLKTEGENLAAARPMYGGKVIADIALSGDIQVAAIRPNSMEIRESQGAGAVEKIETAVGETAVKFIEKKLETGKMELTEADVIVSGGRGMGSADFSVIEELAAALNGAVGASRSAVDEGWRPHSDQVGQTGKVVSPNLYIACGISGAIQHLAGMSSSKIIAAINKDPEAPIFDKADYGIVGDLFEIIPAITQELKK</sequence>
<feature type="binding site" evidence="9">
    <location>
        <begin position="234"/>
        <end position="235"/>
    </location>
    <ligand>
        <name>FAD</name>
        <dbReference type="ChEBI" id="CHEBI:57692"/>
    </ligand>
</feature>
<dbReference type="FunFam" id="3.40.50.1220:FF:000001">
    <property type="entry name" value="Electron transfer flavoprotein, alpha subunit"/>
    <property type="match status" value="1"/>
</dbReference>
<accession>A0A975GJN2</accession>
<feature type="binding site" evidence="9">
    <location>
        <position position="286"/>
    </location>
    <ligand>
        <name>FAD</name>
        <dbReference type="ChEBI" id="CHEBI:57692"/>
    </ligand>
</feature>
<dbReference type="InterPro" id="IPR001308">
    <property type="entry name" value="ETF_a/FixB"/>
</dbReference>
<dbReference type="PROSITE" id="PS00696">
    <property type="entry name" value="ETF_ALPHA"/>
    <property type="match status" value="1"/>
</dbReference>
<evidence type="ECO:0000259" key="10">
    <source>
        <dbReference type="SMART" id="SM00893"/>
    </source>
</evidence>
<evidence type="ECO:0000256" key="6">
    <source>
        <dbReference type="ARBA" id="ARBA00025649"/>
    </source>
</evidence>
<keyword evidence="3" id="KW-0285">Flavoprotein</keyword>
<dbReference type="InterPro" id="IPR014730">
    <property type="entry name" value="ETF_a/b_N"/>
</dbReference>
<dbReference type="GO" id="GO:0050660">
    <property type="term" value="F:flavin adenine dinucleotide binding"/>
    <property type="evidence" value="ECO:0007669"/>
    <property type="project" value="InterPro"/>
</dbReference>
<evidence type="ECO:0000256" key="1">
    <source>
        <dbReference type="ARBA" id="ARBA00005817"/>
    </source>
</evidence>
<evidence type="ECO:0000256" key="3">
    <source>
        <dbReference type="ARBA" id="ARBA00022630"/>
    </source>
</evidence>
<evidence type="ECO:0000256" key="7">
    <source>
        <dbReference type="ARBA" id="ARBA00068674"/>
    </source>
</evidence>
<dbReference type="GO" id="GO:0009055">
    <property type="term" value="F:electron transfer activity"/>
    <property type="evidence" value="ECO:0007669"/>
    <property type="project" value="InterPro"/>
</dbReference>
<feature type="binding site" evidence="9">
    <location>
        <begin position="265"/>
        <end position="272"/>
    </location>
    <ligand>
        <name>FAD</name>
        <dbReference type="ChEBI" id="CHEBI:57692"/>
    </ligand>
</feature>
<keyword evidence="5" id="KW-0249">Electron transport</keyword>
<dbReference type="SMART" id="SM00893">
    <property type="entry name" value="ETF"/>
    <property type="match status" value="1"/>
</dbReference>
<evidence type="ECO:0000256" key="9">
    <source>
        <dbReference type="PIRSR" id="PIRSR000089-1"/>
    </source>
</evidence>
<dbReference type="Gene3D" id="3.40.50.1220">
    <property type="entry name" value="TPP-binding domain"/>
    <property type="match status" value="1"/>
</dbReference>
<feature type="binding site" evidence="9">
    <location>
        <position position="210"/>
    </location>
    <ligand>
        <name>FAD</name>
        <dbReference type="ChEBI" id="CHEBI:57692"/>
    </ligand>
</feature>
<evidence type="ECO:0000256" key="8">
    <source>
        <dbReference type="ARBA" id="ARBA00079299"/>
    </source>
</evidence>
<feature type="domain" description="Electron transfer flavoprotein alpha/beta-subunit N-terminal" evidence="10">
    <location>
        <begin position="5"/>
        <end position="191"/>
    </location>
</feature>
<dbReference type="Gene3D" id="3.40.50.620">
    <property type="entry name" value="HUPs"/>
    <property type="match status" value="1"/>
</dbReference>
<evidence type="ECO:0000256" key="4">
    <source>
        <dbReference type="ARBA" id="ARBA00022827"/>
    </source>
</evidence>
<gene>
    <name evidence="11" type="primary">etfA3</name>
    <name evidence="11" type="ORF">dnl_61440</name>
</gene>
<dbReference type="InterPro" id="IPR018206">
    <property type="entry name" value="ETF_asu_C_CS"/>
</dbReference>
<feature type="binding site" evidence="9">
    <location>
        <begin position="248"/>
        <end position="252"/>
    </location>
    <ligand>
        <name>FAD</name>
        <dbReference type="ChEBI" id="CHEBI:57692"/>
    </ligand>
</feature>
<keyword evidence="2" id="KW-0813">Transport</keyword>
<comment type="similarity">
    <text evidence="1">Belongs to the ETF alpha-subunit/FixB family.</text>
</comment>
<evidence type="ECO:0000313" key="12">
    <source>
        <dbReference type="Proteomes" id="UP000663720"/>
    </source>
</evidence>
<dbReference type="KEGG" id="dli:dnl_61440"/>
<dbReference type="PIRSF" id="PIRSF000089">
    <property type="entry name" value="Electra_flavoP_a"/>
    <property type="match status" value="1"/>
</dbReference>
<reference evidence="11" key="1">
    <citation type="journal article" date="2021" name="Microb. Physiol.">
        <title>Proteogenomic Insights into the Physiology of Marine, Sulfate-Reducing, Filamentous Desulfonema limicola and Desulfonema magnum.</title>
        <authorList>
            <person name="Schnaars V."/>
            <person name="Wohlbrand L."/>
            <person name="Scheve S."/>
            <person name="Hinrichs C."/>
            <person name="Reinhardt R."/>
            <person name="Rabus R."/>
        </authorList>
    </citation>
    <scope>NUCLEOTIDE SEQUENCE</scope>
    <source>
        <strain evidence="11">5ac10</strain>
    </source>
</reference>
<dbReference type="SUPFAM" id="SSF52402">
    <property type="entry name" value="Adenine nucleotide alpha hydrolases-like"/>
    <property type="match status" value="1"/>
</dbReference>
<dbReference type="SUPFAM" id="SSF52467">
    <property type="entry name" value="DHS-like NAD/FAD-binding domain"/>
    <property type="match status" value="1"/>
</dbReference>
<evidence type="ECO:0000256" key="2">
    <source>
        <dbReference type="ARBA" id="ARBA00022448"/>
    </source>
</evidence>
<dbReference type="Proteomes" id="UP000663720">
    <property type="component" value="Chromosome"/>
</dbReference>
<name>A0A975GJN2_9BACT</name>
<dbReference type="InterPro" id="IPR014729">
    <property type="entry name" value="Rossmann-like_a/b/a_fold"/>
</dbReference>
<dbReference type="GO" id="GO:0033539">
    <property type="term" value="P:fatty acid beta-oxidation using acyl-CoA dehydrogenase"/>
    <property type="evidence" value="ECO:0007669"/>
    <property type="project" value="TreeGrafter"/>
</dbReference>
<evidence type="ECO:0000313" key="11">
    <source>
        <dbReference type="EMBL" id="QTA83729.1"/>
    </source>
</evidence>
<dbReference type="RefSeq" id="WP_207689531.1">
    <property type="nucleotide sequence ID" value="NZ_CP061799.1"/>
</dbReference>
<dbReference type="InterPro" id="IPR033947">
    <property type="entry name" value="ETF_alpha_N"/>
</dbReference>
<dbReference type="AlphaFoldDB" id="A0A975GJN2"/>
<comment type="function">
    <text evidence="6">The electron transfer flavoprotein serves as a specific electron acceptor for other dehydrogenases. It transfers the electrons to the main respiratory chain via ETF-ubiquinone oxidoreductase (ETF dehydrogenase).</text>
</comment>
<dbReference type="Pfam" id="PF01012">
    <property type="entry name" value="ETF"/>
    <property type="match status" value="1"/>
</dbReference>
<dbReference type="InterPro" id="IPR014731">
    <property type="entry name" value="ETF_asu_C"/>
</dbReference>
<proteinExistence type="inferred from homology"/>
<dbReference type="CDD" id="cd01715">
    <property type="entry name" value="ETF_alpha"/>
    <property type="match status" value="1"/>
</dbReference>
<dbReference type="Pfam" id="PF00766">
    <property type="entry name" value="ETF_alpha"/>
    <property type="match status" value="1"/>
</dbReference>
<dbReference type="PANTHER" id="PTHR43153">
    <property type="entry name" value="ELECTRON TRANSFER FLAVOPROTEIN ALPHA"/>
    <property type="match status" value="1"/>
</dbReference>
<dbReference type="EMBL" id="CP061799">
    <property type="protein sequence ID" value="QTA83729.1"/>
    <property type="molecule type" value="Genomic_DNA"/>
</dbReference>
<dbReference type="PANTHER" id="PTHR43153:SF1">
    <property type="entry name" value="ELECTRON TRANSFER FLAVOPROTEIN SUBUNIT ALPHA, MITOCHONDRIAL"/>
    <property type="match status" value="1"/>
</dbReference>
<keyword evidence="4 9" id="KW-0274">FAD</keyword>
<protein>
    <recommendedName>
        <fullName evidence="7">Electron transfer flavoprotein subunit alpha</fullName>
    </recommendedName>
    <alternativeName>
        <fullName evidence="8">Electron transfer flavoprotein large subunit</fullName>
    </alternativeName>
</protein>
<keyword evidence="12" id="KW-1185">Reference proteome</keyword>
<comment type="cofactor">
    <cofactor evidence="9">
        <name>FAD</name>
        <dbReference type="ChEBI" id="CHEBI:57692"/>
    </cofactor>
    <text evidence="9">Binds 1 FAD per dimer.</text>
</comment>